<keyword evidence="4 7" id="KW-0812">Transmembrane</keyword>
<feature type="transmembrane region" description="Helical" evidence="7">
    <location>
        <begin position="302"/>
        <end position="328"/>
    </location>
</feature>
<keyword evidence="2 7" id="KW-0813">Transport</keyword>
<dbReference type="EMBL" id="UFSM01000001">
    <property type="protein sequence ID" value="SUU89079.1"/>
    <property type="molecule type" value="Genomic_DNA"/>
</dbReference>
<proteinExistence type="inferred from homology"/>
<dbReference type="InterPro" id="IPR035906">
    <property type="entry name" value="MetI-like_sf"/>
</dbReference>
<gene>
    <name evidence="9" type="primary">dppB_6</name>
    <name evidence="9" type="ORF">NCTC10684_02312</name>
</gene>
<feature type="domain" description="ABC transmembrane type-1" evidence="8">
    <location>
        <begin position="95"/>
        <end position="325"/>
    </location>
</feature>
<evidence type="ECO:0000256" key="4">
    <source>
        <dbReference type="ARBA" id="ARBA00022692"/>
    </source>
</evidence>
<feature type="transmembrane region" description="Helical" evidence="7">
    <location>
        <begin position="256"/>
        <end position="282"/>
    </location>
</feature>
<comment type="subcellular location">
    <subcellularLocation>
        <location evidence="1 7">Cell membrane</location>
        <topology evidence="1 7">Multi-pass membrane protein</topology>
    </subcellularLocation>
</comment>
<keyword evidence="3" id="KW-1003">Cell membrane</keyword>
<evidence type="ECO:0000256" key="2">
    <source>
        <dbReference type="ARBA" id="ARBA00022448"/>
    </source>
</evidence>
<evidence type="ECO:0000313" key="9">
    <source>
        <dbReference type="EMBL" id="SUU89079.1"/>
    </source>
</evidence>
<dbReference type="GO" id="GO:0005886">
    <property type="term" value="C:plasma membrane"/>
    <property type="evidence" value="ECO:0007669"/>
    <property type="project" value="UniProtKB-SubCell"/>
</dbReference>
<evidence type="ECO:0000256" key="6">
    <source>
        <dbReference type="ARBA" id="ARBA00023136"/>
    </source>
</evidence>
<dbReference type="OrthoDB" id="9805855at2"/>
<dbReference type="CDD" id="cd06261">
    <property type="entry name" value="TM_PBP2"/>
    <property type="match status" value="1"/>
</dbReference>
<evidence type="ECO:0000256" key="1">
    <source>
        <dbReference type="ARBA" id="ARBA00004651"/>
    </source>
</evidence>
<evidence type="ECO:0000256" key="7">
    <source>
        <dbReference type="RuleBase" id="RU363032"/>
    </source>
</evidence>
<dbReference type="Pfam" id="PF19300">
    <property type="entry name" value="BPD_transp_1_N"/>
    <property type="match status" value="1"/>
</dbReference>
<dbReference type="Pfam" id="PF00528">
    <property type="entry name" value="BPD_transp_1"/>
    <property type="match status" value="1"/>
</dbReference>
<evidence type="ECO:0000256" key="5">
    <source>
        <dbReference type="ARBA" id="ARBA00022989"/>
    </source>
</evidence>
<feature type="transmembrane region" description="Helical" evidence="7">
    <location>
        <begin position="9"/>
        <end position="30"/>
    </location>
</feature>
<dbReference type="GO" id="GO:0071916">
    <property type="term" value="F:dipeptide transmembrane transporter activity"/>
    <property type="evidence" value="ECO:0007669"/>
    <property type="project" value="TreeGrafter"/>
</dbReference>
<dbReference type="InterPro" id="IPR045621">
    <property type="entry name" value="BPD_transp_1_N"/>
</dbReference>
<feature type="transmembrane region" description="Helical" evidence="7">
    <location>
        <begin position="144"/>
        <end position="164"/>
    </location>
</feature>
<evidence type="ECO:0000259" key="8">
    <source>
        <dbReference type="PROSITE" id="PS50928"/>
    </source>
</evidence>
<dbReference type="AlphaFoldDB" id="A0A380WJ90"/>
<organism evidence="9 10">
    <name type="scientific">Aminobacter aminovorans</name>
    <name type="common">Chelatobacter heintzii</name>
    <dbReference type="NCBI Taxonomy" id="83263"/>
    <lineage>
        <taxon>Bacteria</taxon>
        <taxon>Pseudomonadati</taxon>
        <taxon>Pseudomonadota</taxon>
        <taxon>Alphaproteobacteria</taxon>
        <taxon>Hyphomicrobiales</taxon>
        <taxon>Phyllobacteriaceae</taxon>
        <taxon>Aminobacter</taxon>
    </lineage>
</organism>
<keyword evidence="6 7" id="KW-0472">Membrane</keyword>
<dbReference type="InterPro" id="IPR000515">
    <property type="entry name" value="MetI-like"/>
</dbReference>
<dbReference type="PANTHER" id="PTHR43163">
    <property type="entry name" value="DIPEPTIDE TRANSPORT SYSTEM PERMEASE PROTEIN DPPB-RELATED"/>
    <property type="match status" value="1"/>
</dbReference>
<name>A0A380WJ90_AMIAI</name>
<keyword evidence="5 7" id="KW-1133">Transmembrane helix</keyword>
<dbReference type="PROSITE" id="PS50928">
    <property type="entry name" value="ABC_TM1"/>
    <property type="match status" value="1"/>
</dbReference>
<evidence type="ECO:0000256" key="3">
    <source>
        <dbReference type="ARBA" id="ARBA00022475"/>
    </source>
</evidence>
<reference evidence="9 10" key="1">
    <citation type="submission" date="2018-06" db="EMBL/GenBank/DDBJ databases">
        <authorList>
            <consortium name="Pathogen Informatics"/>
            <person name="Doyle S."/>
        </authorList>
    </citation>
    <scope>NUCLEOTIDE SEQUENCE [LARGE SCALE GENOMIC DNA]</scope>
    <source>
        <strain evidence="9 10">NCTC10684</strain>
    </source>
</reference>
<feature type="transmembrane region" description="Helical" evidence="7">
    <location>
        <begin position="101"/>
        <end position="123"/>
    </location>
</feature>
<sequence>MLHFILRRLLLLIPVIVGLTIIMFAIARLLPGDPVALAAGPNATQAEIAALAVEYGLDKPIWVQYGTYVSGLVHGDLGTSLLTRRPVAADIKAYLPATLELVFAAMFIAVAVGIPLGLVTAVWRNRWPDYLAQVGAIGAISMPRFFLGLLLQLCFAMWLMWLPLGGRLPIIVMPPRFVTGFLTIDSLIAGNWNAFFMSLRHLALPAIAMSLSPLATIMRMMRASTIEVMQQDYVMTARALGLPGRKIITKYVARNAVSATLTVIGLYFGWLLGGTVLVETVFDWPGLGLYATKAIVSQDMMPVIGVALVIGLLFVFANLVIDLLYGVINPKVRYS</sequence>
<dbReference type="RefSeq" id="WP_115731307.1">
    <property type="nucleotide sequence ID" value="NZ_BAAAVY010000019.1"/>
</dbReference>
<evidence type="ECO:0000313" key="10">
    <source>
        <dbReference type="Proteomes" id="UP000254701"/>
    </source>
</evidence>
<dbReference type="PANTHER" id="PTHR43163:SF6">
    <property type="entry name" value="DIPEPTIDE TRANSPORT SYSTEM PERMEASE PROTEIN DPPB-RELATED"/>
    <property type="match status" value="1"/>
</dbReference>
<dbReference type="Proteomes" id="UP000254701">
    <property type="component" value="Unassembled WGS sequence"/>
</dbReference>
<dbReference type="Gene3D" id="1.10.3720.10">
    <property type="entry name" value="MetI-like"/>
    <property type="match status" value="1"/>
</dbReference>
<accession>A0A380WJ90</accession>
<protein>
    <submittedName>
        <fullName evidence="9">Dipeptide transport system permease protein dppB</fullName>
    </submittedName>
</protein>
<comment type="similarity">
    <text evidence="7">Belongs to the binding-protein-dependent transport system permease family.</text>
</comment>
<dbReference type="SUPFAM" id="SSF161098">
    <property type="entry name" value="MetI-like"/>
    <property type="match status" value="1"/>
</dbReference>